<dbReference type="Pfam" id="PF13442">
    <property type="entry name" value="Cytochrome_CBB3"/>
    <property type="match status" value="1"/>
</dbReference>
<gene>
    <name evidence="8" type="ORF">NSMM_510042</name>
</gene>
<dbReference type="GO" id="GO:0046872">
    <property type="term" value="F:metal ion binding"/>
    <property type="evidence" value="ECO:0007669"/>
    <property type="project" value="UniProtKB-KW"/>
</dbReference>
<organism evidence="8 9">
    <name type="scientific">Nitrosomonas mobilis</name>
    <dbReference type="NCBI Taxonomy" id="51642"/>
    <lineage>
        <taxon>Bacteria</taxon>
        <taxon>Pseudomonadati</taxon>
        <taxon>Pseudomonadota</taxon>
        <taxon>Betaproteobacteria</taxon>
        <taxon>Nitrosomonadales</taxon>
        <taxon>Nitrosomonadaceae</taxon>
        <taxon>Nitrosomonas</taxon>
    </lineage>
</organism>
<keyword evidence="6" id="KW-0732">Signal</keyword>
<evidence type="ECO:0000313" key="9">
    <source>
        <dbReference type="Proteomes" id="UP000198729"/>
    </source>
</evidence>
<sequence length="205" mass="22985">MKIILSLLLASLIVATIAFGPSAYNMAATEKHWSITEKIIEWVRESSIESRAKDLTVPSLEDAEMLAQGAEHYDAMCTVCHLAPGIEPTELSIGLYPQAPIFHQRTPINDPAKHLERARAHFWVIKNGLKMTAMPAWGLSHDDQAIWGMVAFVLKLSHMTPEQYQSLIRSVQDHDHDHDHDQGHSHSHSHGHSHSQDNDHEHGGH</sequence>
<dbReference type="InterPro" id="IPR009056">
    <property type="entry name" value="Cyt_c-like_dom"/>
</dbReference>
<evidence type="ECO:0000256" key="1">
    <source>
        <dbReference type="ARBA" id="ARBA00022617"/>
    </source>
</evidence>
<dbReference type="Proteomes" id="UP000198729">
    <property type="component" value="Unassembled WGS sequence"/>
</dbReference>
<reference evidence="8 9" key="1">
    <citation type="submission" date="2016-10" db="EMBL/GenBank/DDBJ databases">
        <authorList>
            <person name="de Groot N.N."/>
        </authorList>
    </citation>
    <scope>NUCLEOTIDE SEQUENCE [LARGE SCALE GENOMIC DNA]</scope>
    <source>
        <strain evidence="8">1</strain>
    </source>
</reference>
<dbReference type="GO" id="GO:0009055">
    <property type="term" value="F:electron transfer activity"/>
    <property type="evidence" value="ECO:0007669"/>
    <property type="project" value="InterPro"/>
</dbReference>
<keyword evidence="3 4" id="KW-0408">Iron</keyword>
<dbReference type="AlphaFoldDB" id="A0A1G5SGL3"/>
<feature type="signal peptide" evidence="6">
    <location>
        <begin position="1"/>
        <end position="27"/>
    </location>
</feature>
<dbReference type="InterPro" id="IPR036909">
    <property type="entry name" value="Cyt_c-like_dom_sf"/>
</dbReference>
<evidence type="ECO:0000256" key="4">
    <source>
        <dbReference type="PROSITE-ProRule" id="PRU00433"/>
    </source>
</evidence>
<evidence type="ECO:0000256" key="6">
    <source>
        <dbReference type="SAM" id="SignalP"/>
    </source>
</evidence>
<dbReference type="PROSITE" id="PS51007">
    <property type="entry name" value="CYTC"/>
    <property type="match status" value="1"/>
</dbReference>
<feature type="chain" id="PRO_5011763575" description="Cytochrome c domain-containing protein" evidence="6">
    <location>
        <begin position="28"/>
        <end position="205"/>
    </location>
</feature>
<feature type="region of interest" description="Disordered" evidence="5">
    <location>
        <begin position="172"/>
        <end position="205"/>
    </location>
</feature>
<dbReference type="STRING" id="51642.NSMM_510042"/>
<evidence type="ECO:0000256" key="2">
    <source>
        <dbReference type="ARBA" id="ARBA00022723"/>
    </source>
</evidence>
<dbReference type="RefSeq" id="WP_090287281.1">
    <property type="nucleotide sequence ID" value="NZ_FMWO01000060.1"/>
</dbReference>
<dbReference type="OrthoDB" id="9765171at2"/>
<keyword evidence="9" id="KW-1185">Reference proteome</keyword>
<feature type="domain" description="Cytochrome c" evidence="7">
    <location>
        <begin position="64"/>
        <end position="157"/>
    </location>
</feature>
<dbReference type="EMBL" id="FMWO01000060">
    <property type="protein sequence ID" value="SCZ86324.1"/>
    <property type="molecule type" value="Genomic_DNA"/>
</dbReference>
<name>A0A1G5SGL3_9PROT</name>
<protein>
    <recommendedName>
        <fullName evidence="7">Cytochrome c domain-containing protein</fullName>
    </recommendedName>
</protein>
<keyword evidence="2 4" id="KW-0479">Metal-binding</keyword>
<evidence type="ECO:0000313" key="8">
    <source>
        <dbReference type="EMBL" id="SCZ86324.1"/>
    </source>
</evidence>
<dbReference type="SUPFAM" id="SSF46626">
    <property type="entry name" value="Cytochrome c"/>
    <property type="match status" value="1"/>
</dbReference>
<keyword evidence="1 4" id="KW-0349">Heme</keyword>
<feature type="compositionally biased region" description="Basic and acidic residues" evidence="5">
    <location>
        <begin position="194"/>
        <end position="205"/>
    </location>
</feature>
<evidence type="ECO:0000259" key="7">
    <source>
        <dbReference type="PROSITE" id="PS51007"/>
    </source>
</evidence>
<evidence type="ECO:0000256" key="3">
    <source>
        <dbReference type="ARBA" id="ARBA00023004"/>
    </source>
</evidence>
<dbReference type="GO" id="GO:0020037">
    <property type="term" value="F:heme binding"/>
    <property type="evidence" value="ECO:0007669"/>
    <property type="project" value="InterPro"/>
</dbReference>
<feature type="compositionally biased region" description="Basic and acidic residues" evidence="5">
    <location>
        <begin position="172"/>
        <end position="184"/>
    </location>
</feature>
<proteinExistence type="predicted"/>
<accession>A0A1G5SGL3</accession>
<evidence type="ECO:0000256" key="5">
    <source>
        <dbReference type="SAM" id="MobiDB-lite"/>
    </source>
</evidence>
<dbReference type="Gene3D" id="1.10.760.10">
    <property type="entry name" value="Cytochrome c-like domain"/>
    <property type="match status" value="1"/>
</dbReference>